<accession>A0A9X0QV07</accession>
<gene>
    <name evidence="3" type="ORF">H7965_03335</name>
</gene>
<keyword evidence="2" id="KW-0812">Transmembrane</keyword>
<feature type="region of interest" description="Disordered" evidence="1">
    <location>
        <begin position="1"/>
        <end position="24"/>
    </location>
</feature>
<feature type="transmembrane region" description="Helical" evidence="2">
    <location>
        <begin position="223"/>
        <end position="239"/>
    </location>
</feature>
<dbReference type="Proteomes" id="UP000600101">
    <property type="component" value="Unassembled WGS sequence"/>
</dbReference>
<feature type="transmembrane region" description="Helical" evidence="2">
    <location>
        <begin position="276"/>
        <end position="302"/>
    </location>
</feature>
<evidence type="ECO:0000256" key="1">
    <source>
        <dbReference type="SAM" id="MobiDB-lite"/>
    </source>
</evidence>
<feature type="transmembrane region" description="Helical" evidence="2">
    <location>
        <begin position="121"/>
        <end position="144"/>
    </location>
</feature>
<feature type="transmembrane region" description="Helical" evidence="2">
    <location>
        <begin position="31"/>
        <end position="49"/>
    </location>
</feature>
<name>A0A9X0QV07_9PROT</name>
<organism evidence="3 4">
    <name type="scientific">Siccirubricoccus deserti</name>
    <dbReference type="NCBI Taxonomy" id="2013562"/>
    <lineage>
        <taxon>Bacteria</taxon>
        <taxon>Pseudomonadati</taxon>
        <taxon>Pseudomonadota</taxon>
        <taxon>Alphaproteobacteria</taxon>
        <taxon>Acetobacterales</taxon>
        <taxon>Roseomonadaceae</taxon>
        <taxon>Siccirubricoccus</taxon>
    </lineage>
</organism>
<reference evidence="3" key="1">
    <citation type="submission" date="2020-08" db="EMBL/GenBank/DDBJ databases">
        <authorList>
            <person name="Hu Y."/>
            <person name="Nguyen S.V."/>
            <person name="Li F."/>
            <person name="Fanning S."/>
        </authorList>
    </citation>
    <scope>NUCLEOTIDE SEQUENCE</scope>
    <source>
        <strain evidence="3">SYSU D8009</strain>
    </source>
</reference>
<feature type="transmembrane region" description="Helical" evidence="2">
    <location>
        <begin position="245"/>
        <end position="264"/>
    </location>
</feature>
<evidence type="ECO:0000256" key="2">
    <source>
        <dbReference type="SAM" id="Phobius"/>
    </source>
</evidence>
<proteinExistence type="predicted"/>
<evidence type="ECO:0000313" key="3">
    <source>
        <dbReference type="EMBL" id="MBC4014346.1"/>
    </source>
</evidence>
<keyword evidence="2" id="KW-1133">Transmembrane helix</keyword>
<keyword evidence="4" id="KW-1185">Reference proteome</keyword>
<evidence type="ECO:0000313" key="4">
    <source>
        <dbReference type="Proteomes" id="UP000600101"/>
    </source>
</evidence>
<comment type="caution">
    <text evidence="3">The sequence shown here is derived from an EMBL/GenBank/DDBJ whole genome shotgun (WGS) entry which is preliminary data.</text>
</comment>
<protein>
    <recommendedName>
        <fullName evidence="5">DUF2232 domain-containing protein</fullName>
    </recommendedName>
</protein>
<sequence length="314" mass="32551">MREVTASGPQDTQDRGQPGGQPHGLSANPSLLAAGAAGFTAAFAVLWAVRGLPGGTLLFWAAPLPLFAAGLAFRPLAAAVAGLLAAALLGVTAGIAPALVFLVLFGVPAALLLGSWRHGSLGLALAMLGLWPLVVLLAAALFLADDGGLDAVMRAAVEAVLLRLDMPASEALVTTLVRLKAGAIGFWVAIALLGNATAAARLLERRGLLAVPAPAWSRVRLPGWYPLLPPVAALAYLAMPEDAVPLSALLLLLVPLFFQGVAGVHRRLEGRQARPALLAAFYMLLVMFLQVMGPGLIGLALYDQFRRRAAPRNS</sequence>
<keyword evidence="2" id="KW-0472">Membrane</keyword>
<dbReference type="EMBL" id="JACOMF010000003">
    <property type="protein sequence ID" value="MBC4014346.1"/>
    <property type="molecule type" value="Genomic_DNA"/>
</dbReference>
<feature type="transmembrane region" description="Helical" evidence="2">
    <location>
        <begin position="56"/>
        <end position="77"/>
    </location>
</feature>
<feature type="transmembrane region" description="Helical" evidence="2">
    <location>
        <begin position="184"/>
        <end position="203"/>
    </location>
</feature>
<dbReference type="AlphaFoldDB" id="A0A9X0QV07"/>
<dbReference type="RefSeq" id="WP_186769126.1">
    <property type="nucleotide sequence ID" value="NZ_JACOMF010000003.1"/>
</dbReference>
<evidence type="ECO:0008006" key="5">
    <source>
        <dbReference type="Google" id="ProtNLM"/>
    </source>
</evidence>
<feature type="transmembrane region" description="Helical" evidence="2">
    <location>
        <begin position="83"/>
        <end position="114"/>
    </location>
</feature>